<keyword evidence="4" id="KW-1185">Reference proteome</keyword>
<dbReference type="InterPro" id="IPR036402">
    <property type="entry name" value="EF-Ts_dimer_sf"/>
</dbReference>
<organism evidence="3 4">
    <name type="scientific">Canna indica</name>
    <name type="common">Indian-shot</name>
    <dbReference type="NCBI Taxonomy" id="4628"/>
    <lineage>
        <taxon>Eukaryota</taxon>
        <taxon>Viridiplantae</taxon>
        <taxon>Streptophyta</taxon>
        <taxon>Embryophyta</taxon>
        <taxon>Tracheophyta</taxon>
        <taxon>Spermatophyta</taxon>
        <taxon>Magnoliopsida</taxon>
        <taxon>Liliopsida</taxon>
        <taxon>Zingiberales</taxon>
        <taxon>Cannaceae</taxon>
        <taxon>Canna</taxon>
    </lineage>
</organism>
<feature type="compositionally biased region" description="Basic and acidic residues" evidence="1">
    <location>
        <begin position="44"/>
        <end position="57"/>
    </location>
</feature>
<name>A0AAQ3KP85_9LILI</name>
<dbReference type="GO" id="GO:0003746">
    <property type="term" value="F:translation elongation factor activity"/>
    <property type="evidence" value="ECO:0007669"/>
    <property type="project" value="InterPro"/>
</dbReference>
<evidence type="ECO:0000256" key="1">
    <source>
        <dbReference type="SAM" id="MobiDB-lite"/>
    </source>
</evidence>
<dbReference type="Proteomes" id="UP001327560">
    <property type="component" value="Chromosome 6"/>
</dbReference>
<evidence type="ECO:0000313" key="4">
    <source>
        <dbReference type="Proteomes" id="UP001327560"/>
    </source>
</evidence>
<gene>
    <name evidence="3" type="ORF">Cni_G21295</name>
</gene>
<dbReference type="EMBL" id="CP136895">
    <property type="protein sequence ID" value="WOL12528.1"/>
    <property type="molecule type" value="Genomic_DNA"/>
</dbReference>
<reference evidence="3 4" key="1">
    <citation type="submission" date="2023-10" db="EMBL/GenBank/DDBJ databases">
        <title>Chromosome-scale genome assembly provides insights into flower coloration mechanisms of Canna indica.</title>
        <authorList>
            <person name="Li C."/>
        </authorList>
    </citation>
    <scope>NUCLEOTIDE SEQUENCE [LARGE SCALE GENOMIC DNA]</scope>
    <source>
        <tissue evidence="3">Flower</tissue>
    </source>
</reference>
<feature type="compositionally biased region" description="Basic and acidic residues" evidence="1">
    <location>
        <begin position="8"/>
        <end position="37"/>
    </location>
</feature>
<dbReference type="InterPro" id="IPR014039">
    <property type="entry name" value="Transl_elong_EFTs/EF1B_dimer"/>
</dbReference>
<evidence type="ECO:0000313" key="3">
    <source>
        <dbReference type="EMBL" id="WOL12528.1"/>
    </source>
</evidence>
<dbReference type="Gene3D" id="3.30.479.20">
    <property type="entry name" value="Elongation factor Ts, dimerisation domain"/>
    <property type="match status" value="1"/>
</dbReference>
<proteinExistence type="predicted"/>
<feature type="domain" description="Translation elongation factor EFTs/EF1B dimerisation" evidence="2">
    <location>
        <begin position="70"/>
        <end position="130"/>
    </location>
</feature>
<protein>
    <recommendedName>
        <fullName evidence="2">Translation elongation factor EFTs/EF1B dimerisation domain-containing protein</fullName>
    </recommendedName>
</protein>
<feature type="region of interest" description="Disordered" evidence="1">
    <location>
        <begin position="1"/>
        <end position="80"/>
    </location>
</feature>
<sequence length="153" mass="17202">MKSPLEVGGERKLPRIGMREEKTRELEMKLSDGEEKRKPRKEARKFSDTVRVDKKEVDNDDDQKEAKDEHMHKGRNMKMNLSHRKLSGESTVQNAVAEVAAIVGENVKIRRGYALSTSSHGVIVSYLHTSPMPVSATLAHLPPFELTGEKAKP</sequence>
<dbReference type="Pfam" id="PF00889">
    <property type="entry name" value="EF_TS"/>
    <property type="match status" value="1"/>
</dbReference>
<dbReference type="AlphaFoldDB" id="A0AAQ3KP85"/>
<accession>A0AAQ3KP85</accession>
<evidence type="ECO:0000259" key="2">
    <source>
        <dbReference type="Pfam" id="PF00889"/>
    </source>
</evidence>